<evidence type="ECO:0000313" key="3">
    <source>
        <dbReference type="EMBL" id="REE05498.1"/>
    </source>
</evidence>
<dbReference type="Proteomes" id="UP000256779">
    <property type="component" value="Unassembled WGS sequence"/>
</dbReference>
<dbReference type="SUPFAM" id="SSF49344">
    <property type="entry name" value="CBD9-like"/>
    <property type="match status" value="1"/>
</dbReference>
<dbReference type="EMBL" id="QREG01000001">
    <property type="protein sequence ID" value="REE05498.1"/>
    <property type="molecule type" value="Genomic_DNA"/>
</dbReference>
<organism evidence="3 4">
    <name type="scientific">Marinoscillum furvescens DSM 4134</name>
    <dbReference type="NCBI Taxonomy" id="1122208"/>
    <lineage>
        <taxon>Bacteria</taxon>
        <taxon>Pseudomonadati</taxon>
        <taxon>Bacteroidota</taxon>
        <taxon>Cytophagia</taxon>
        <taxon>Cytophagales</taxon>
        <taxon>Reichenbachiellaceae</taxon>
        <taxon>Marinoscillum</taxon>
    </lineage>
</organism>
<name>A0A3D9LFU6_MARFU</name>
<evidence type="ECO:0000313" key="4">
    <source>
        <dbReference type="Proteomes" id="UP000256779"/>
    </source>
</evidence>
<feature type="chain" id="PRO_5017633259" evidence="1">
    <location>
        <begin position="21"/>
        <end position="354"/>
    </location>
</feature>
<dbReference type="Gene3D" id="2.60.40.1190">
    <property type="match status" value="1"/>
</dbReference>
<sequence>MTVFLIRCLVIIFCMPLACAQPIKTPQTYVAHRTSTALLIDGVGNEADWQQASWTQPFIDIEGVKTPRYQTQVKMLWDDTYFYILAQMEEPHVWADLVKRDTIVYYNNDFEVFVDPDGDTHNYYELEINALNTVWDLFITKPYRNGGLVLNDWDIHGLQSAVKVDGTLNDPSDLDNGWTLEVAIPWKAYRKGFFHQAAPEDQFWRVNFSRVNWDHQLVDGVYQRKQDENGNYLPEYNWVWSPQGVINMHEPEQWGYVYFSTQPVGSDVNFTIPEDEPIKWKLYELYRAHKAYIRAHKKMANEIADFAETDVQVGGESLAPGLEVHSLGWNISMKSPFTGKTLSVREDGKYIETK</sequence>
<dbReference type="CDD" id="cd09620">
    <property type="entry name" value="CBM9_like_3"/>
    <property type="match status" value="1"/>
</dbReference>
<dbReference type="GO" id="GO:0004553">
    <property type="term" value="F:hydrolase activity, hydrolyzing O-glycosyl compounds"/>
    <property type="evidence" value="ECO:0007669"/>
    <property type="project" value="InterPro"/>
</dbReference>
<accession>A0A3D9LFU6</accession>
<comment type="caution">
    <text evidence="3">The sequence shown here is derived from an EMBL/GenBank/DDBJ whole genome shotgun (WGS) entry which is preliminary data.</text>
</comment>
<dbReference type="GO" id="GO:0030246">
    <property type="term" value="F:carbohydrate binding"/>
    <property type="evidence" value="ECO:0007669"/>
    <property type="project" value="InterPro"/>
</dbReference>
<gene>
    <name evidence="3" type="ORF">C7460_10113</name>
</gene>
<evidence type="ECO:0000256" key="1">
    <source>
        <dbReference type="SAM" id="SignalP"/>
    </source>
</evidence>
<proteinExistence type="predicted"/>
<protein>
    <submittedName>
        <fullName evidence="3">Carbohydrate binding protein with CBM9 domain</fullName>
    </submittedName>
</protein>
<keyword evidence="1" id="KW-0732">Signal</keyword>
<dbReference type="RefSeq" id="WP_115866024.1">
    <property type="nucleotide sequence ID" value="NZ_QREG01000001.1"/>
</dbReference>
<feature type="signal peptide" evidence="1">
    <location>
        <begin position="1"/>
        <end position="20"/>
    </location>
</feature>
<feature type="domain" description="Carbohydrate-binding" evidence="2">
    <location>
        <begin position="40"/>
        <end position="189"/>
    </location>
</feature>
<dbReference type="PANTHER" id="PTHR35532">
    <property type="entry name" value="SIMILAR TO POLYHYDROXYALKANOATE DEPOLYMERASE"/>
    <property type="match status" value="1"/>
</dbReference>
<dbReference type="PANTHER" id="PTHR35532:SF5">
    <property type="entry name" value="CARBOHYDRATE-BINDING DOMAIN-CONTAINING PROTEIN"/>
    <property type="match status" value="1"/>
</dbReference>
<dbReference type="GO" id="GO:0016052">
    <property type="term" value="P:carbohydrate catabolic process"/>
    <property type="evidence" value="ECO:0007669"/>
    <property type="project" value="InterPro"/>
</dbReference>
<dbReference type="Pfam" id="PF06452">
    <property type="entry name" value="CBM9_1"/>
    <property type="match status" value="1"/>
</dbReference>
<reference evidence="3 4" key="1">
    <citation type="submission" date="2018-07" db="EMBL/GenBank/DDBJ databases">
        <title>Genomic Encyclopedia of Type Strains, Phase IV (KMG-IV): sequencing the most valuable type-strain genomes for metagenomic binning, comparative biology and taxonomic classification.</title>
        <authorList>
            <person name="Goeker M."/>
        </authorList>
    </citation>
    <scope>NUCLEOTIDE SEQUENCE [LARGE SCALE GENOMIC DNA]</scope>
    <source>
        <strain evidence="3 4">DSM 4134</strain>
    </source>
</reference>
<dbReference type="OrthoDB" id="9786766at2"/>
<keyword evidence="4" id="KW-1185">Reference proteome</keyword>
<evidence type="ECO:0000259" key="2">
    <source>
        <dbReference type="Pfam" id="PF06452"/>
    </source>
</evidence>
<dbReference type="AlphaFoldDB" id="A0A3D9LFU6"/>
<dbReference type="InterPro" id="IPR010502">
    <property type="entry name" value="Carb-bd_dom_fam9"/>
</dbReference>